<proteinExistence type="predicted"/>
<protein>
    <submittedName>
        <fullName evidence="1">Uncharacterized protein</fullName>
    </submittedName>
</protein>
<keyword evidence="2" id="KW-1185">Reference proteome</keyword>
<comment type="caution">
    <text evidence="1">The sequence shown here is derived from an EMBL/GenBank/DDBJ whole genome shotgun (WGS) entry which is preliminary data.</text>
</comment>
<evidence type="ECO:0000313" key="2">
    <source>
        <dbReference type="Proteomes" id="UP000790377"/>
    </source>
</evidence>
<evidence type="ECO:0000313" key="1">
    <source>
        <dbReference type="EMBL" id="KAH7911452.1"/>
    </source>
</evidence>
<name>A0ACB8AE79_9AGAM</name>
<accession>A0ACB8AE79</accession>
<dbReference type="EMBL" id="MU267678">
    <property type="protein sequence ID" value="KAH7911452.1"/>
    <property type="molecule type" value="Genomic_DNA"/>
</dbReference>
<gene>
    <name evidence="1" type="ORF">BJ138DRAFT_921847</name>
</gene>
<dbReference type="Proteomes" id="UP000790377">
    <property type="component" value="Unassembled WGS sequence"/>
</dbReference>
<organism evidence="1 2">
    <name type="scientific">Hygrophoropsis aurantiaca</name>
    <dbReference type="NCBI Taxonomy" id="72124"/>
    <lineage>
        <taxon>Eukaryota</taxon>
        <taxon>Fungi</taxon>
        <taxon>Dikarya</taxon>
        <taxon>Basidiomycota</taxon>
        <taxon>Agaricomycotina</taxon>
        <taxon>Agaricomycetes</taxon>
        <taxon>Agaricomycetidae</taxon>
        <taxon>Boletales</taxon>
        <taxon>Coniophorineae</taxon>
        <taxon>Hygrophoropsidaceae</taxon>
        <taxon>Hygrophoropsis</taxon>
    </lineage>
</organism>
<reference evidence="1" key="1">
    <citation type="journal article" date="2021" name="New Phytol.">
        <title>Evolutionary innovations through gain and loss of genes in the ectomycorrhizal Boletales.</title>
        <authorList>
            <person name="Wu G."/>
            <person name="Miyauchi S."/>
            <person name="Morin E."/>
            <person name="Kuo A."/>
            <person name="Drula E."/>
            <person name="Varga T."/>
            <person name="Kohler A."/>
            <person name="Feng B."/>
            <person name="Cao Y."/>
            <person name="Lipzen A."/>
            <person name="Daum C."/>
            <person name="Hundley H."/>
            <person name="Pangilinan J."/>
            <person name="Johnson J."/>
            <person name="Barry K."/>
            <person name="LaButti K."/>
            <person name="Ng V."/>
            <person name="Ahrendt S."/>
            <person name="Min B."/>
            <person name="Choi I.G."/>
            <person name="Park H."/>
            <person name="Plett J.M."/>
            <person name="Magnuson J."/>
            <person name="Spatafora J.W."/>
            <person name="Nagy L.G."/>
            <person name="Henrissat B."/>
            <person name="Grigoriev I.V."/>
            <person name="Yang Z.L."/>
            <person name="Xu J."/>
            <person name="Martin F.M."/>
        </authorList>
    </citation>
    <scope>NUCLEOTIDE SEQUENCE</scope>
    <source>
        <strain evidence="1">ATCC 28755</strain>
    </source>
</reference>
<sequence>MLRHGLLSPHSKLLPAPAYIDSVPTQTHGQVRMSVASDVSALSSTSHLSLLSTSTSFSATSTFSNASASSSFSASTTFSNASTSTLLKDARDTPRRRVRHRDGRLLRGGIGLTTGLGWSDSEDEDAPSPLTRRLSSLNLTRRASSMSTHSAHSMHSNHSSRSTPLHSPSASLHSSYNSNSHSARAHPLSRSISHSILREVDEHQHDEEHPSKIRNGGKSPDEYEYEYGEFELDEFGYVRGGSISHAGNDEADAHMTKSLPSRVLRRGVGSIVSGSSTGSGMRASTISAASSAGSGVGIRTSSFSAGSAGMRTSTVSAGSRGSAYSVSSVGRMSVASTGTNNNTGRMSVNSVRSTGTFGVGGGGGSGLALSIPESELEGNTPTRAGFACSPLTSMSKHRDKDASIAPRTPSSTSTASSLSLPFPATPESTEAVGLNGGEAGAWAVNTEKTLPPLPPPTPKPTGMAPPKNKYPAGLGLGVRERTNSNSGLGLGLGVPVRERTGSNASASRVPSPIPGYGYSRGGPSPAPARSAASPAPPPTSGFASPIPHARSPTPNFSRPTGSPSGVASPKLGGVSRLAGPVSKSMSAPTRSSTLPISLTPGIGNGNTPRPLRLTSSSVSGKLQPLQPGEQPSRPGQILQYNRNVHDQLRKNSTLGSAYGNGSGSPTSPTGSGPTQTLLVPPSMPGSGPTSPSGRSITSHSMTPRSISNSGMTPPITPLSTSPSGLSNSGSTESLSSRKPRTGTGMVYRSSSHAMGGGASRMKMPSARLVGGGPGTGVPL</sequence>